<dbReference type="PANTHER" id="PTHR13504:SF38">
    <property type="entry name" value="FIDO DOMAIN-CONTAINING PROTEIN"/>
    <property type="match status" value="1"/>
</dbReference>
<dbReference type="InterPro" id="IPR003812">
    <property type="entry name" value="Fido"/>
</dbReference>
<dbReference type="AlphaFoldDB" id="A0A512PNS7"/>
<dbReference type="PROSITE" id="PS51459">
    <property type="entry name" value="FIDO"/>
    <property type="match status" value="1"/>
</dbReference>
<evidence type="ECO:0000313" key="3">
    <source>
        <dbReference type="EMBL" id="GEP72844.1"/>
    </source>
</evidence>
<dbReference type="EMBL" id="BKAM01000035">
    <property type="protein sequence ID" value="GEP72844.1"/>
    <property type="molecule type" value="Genomic_DNA"/>
</dbReference>
<dbReference type="InterPro" id="IPR036597">
    <property type="entry name" value="Fido-like_dom_sf"/>
</dbReference>
<dbReference type="Gene3D" id="1.10.3290.10">
    <property type="entry name" value="Fido-like domain"/>
    <property type="match status" value="1"/>
</dbReference>
<dbReference type="STRING" id="1423795.FD12_GL002020"/>
<protein>
    <recommendedName>
        <fullName evidence="2">Fido domain-containing protein</fullName>
    </recommendedName>
</protein>
<evidence type="ECO:0000256" key="1">
    <source>
        <dbReference type="PIRSR" id="PIRSR640198-3"/>
    </source>
</evidence>
<feature type="domain" description="Fido" evidence="2">
    <location>
        <begin position="77"/>
        <end position="209"/>
    </location>
</feature>
<name>A0A512PNS7_9LACO</name>
<proteinExistence type="predicted"/>
<accession>A0A512PNS7</accession>
<dbReference type="SUPFAM" id="SSF140931">
    <property type="entry name" value="Fic-like"/>
    <property type="match status" value="1"/>
</dbReference>
<evidence type="ECO:0000259" key="2">
    <source>
        <dbReference type="PROSITE" id="PS51459"/>
    </source>
</evidence>
<dbReference type="Pfam" id="PF02661">
    <property type="entry name" value="Fic"/>
    <property type="match status" value="1"/>
</dbReference>
<feature type="site" description="Important for autoinhibition of adenylyltransferase activity" evidence="1">
    <location>
        <position position="31"/>
    </location>
</feature>
<comment type="caution">
    <text evidence="3">The sequence shown here is derived from an EMBL/GenBank/DDBJ whole genome shotgun (WGS) entry which is preliminary data.</text>
</comment>
<dbReference type="Proteomes" id="UP000321569">
    <property type="component" value="Unassembled WGS sequence"/>
</dbReference>
<reference evidence="3 4" key="1">
    <citation type="submission" date="2019-07" db="EMBL/GenBank/DDBJ databases">
        <title>Whole genome shotgun sequence of Lactobacillus rapi NBRC 109618.</title>
        <authorList>
            <person name="Hosoyama A."/>
            <person name="Uohara A."/>
            <person name="Ohji S."/>
            <person name="Ichikawa N."/>
        </authorList>
    </citation>
    <scope>NUCLEOTIDE SEQUENCE [LARGE SCALE GENOMIC DNA]</scope>
    <source>
        <strain evidence="3 4">NBRC 109618</strain>
    </source>
</reference>
<dbReference type="PANTHER" id="PTHR13504">
    <property type="entry name" value="FIDO DOMAIN-CONTAINING PROTEIN DDB_G0283145"/>
    <property type="match status" value="1"/>
</dbReference>
<dbReference type="OrthoDB" id="9807853at2"/>
<dbReference type="RefSeq" id="WP_054747776.1">
    <property type="nucleotide sequence ID" value="NZ_BKAM01000035.1"/>
</dbReference>
<gene>
    <name evidence="3" type="ORF">LRA02_17120</name>
</gene>
<dbReference type="InterPro" id="IPR040198">
    <property type="entry name" value="Fido_containing"/>
</dbReference>
<sequence length="221" mass="24956">MENKYHLTQKQNRFLAKKNLVNMVYSNSKFEGVNTTLPQTQTIIDGMSVAGVSIDDIQVIINLKKGLEFVINNDQPYTFEISQTINRIVAAEDALEPGEIRTGNVQIGGVEYVPPVPSPDKVTAMVSKMMNGNFTDTEKALKMMYQMMRDQVFWDGNKRTAVLSANYLLINAGAGIVNINEKQLPKFNTLLAQYYESGDMTEIMQWTYDNCIYGIDFPAKR</sequence>
<evidence type="ECO:0000313" key="4">
    <source>
        <dbReference type="Proteomes" id="UP000321569"/>
    </source>
</evidence>
<organism evidence="3 4">
    <name type="scientific">Lentilactobacillus rapi</name>
    <dbReference type="NCBI Taxonomy" id="481723"/>
    <lineage>
        <taxon>Bacteria</taxon>
        <taxon>Bacillati</taxon>
        <taxon>Bacillota</taxon>
        <taxon>Bacilli</taxon>
        <taxon>Lactobacillales</taxon>
        <taxon>Lactobacillaceae</taxon>
        <taxon>Lentilactobacillus</taxon>
    </lineage>
</organism>